<dbReference type="InterPro" id="IPR002110">
    <property type="entry name" value="Ankyrin_rpt"/>
</dbReference>
<name>A0A1L7WHA2_9HELO</name>
<keyword evidence="1" id="KW-0040">ANK repeat</keyword>
<dbReference type="Pfam" id="PF06985">
    <property type="entry name" value="HET"/>
    <property type="match status" value="1"/>
</dbReference>
<accession>A0A1L7WHA2</accession>
<dbReference type="Pfam" id="PF12796">
    <property type="entry name" value="Ank_2"/>
    <property type="match status" value="2"/>
</dbReference>
<organism evidence="3 4">
    <name type="scientific">Phialocephala subalpina</name>
    <dbReference type="NCBI Taxonomy" id="576137"/>
    <lineage>
        <taxon>Eukaryota</taxon>
        <taxon>Fungi</taxon>
        <taxon>Dikarya</taxon>
        <taxon>Ascomycota</taxon>
        <taxon>Pezizomycotina</taxon>
        <taxon>Leotiomycetes</taxon>
        <taxon>Helotiales</taxon>
        <taxon>Mollisiaceae</taxon>
        <taxon>Phialocephala</taxon>
        <taxon>Phialocephala fortinii species complex</taxon>
    </lineage>
</organism>
<evidence type="ECO:0000259" key="2">
    <source>
        <dbReference type="Pfam" id="PF06985"/>
    </source>
</evidence>
<dbReference type="InterPro" id="IPR052895">
    <property type="entry name" value="HetReg/Transcr_Mod"/>
</dbReference>
<sequence length="648" mass="72700">MSSYPYSLLPPDSDNIRLLRLLPNEDEAAPLHCELCNYSLQKPGPRTHLYEALSYVWGNQCETLPIYVDKKRFLVTVNLHAALSRLRDRSFERIIWVDAVCINQENKQEKEQQIQFMAEIYAQANRVVVWLGEAADNSDQALEVIRVSGGMEPTSSSNNKMIQQAIIALLDRPWFRRIWVLQEVAAARNILIHSYEACPELHSLIPSVTYLIKGAIFRPKYATIPGQASLNIRSLGELIDMYHTREATERHDKVYALLGMSSDDPTVASLSPNYTVPWEQLFERLIKFLLCEEIFVETQYDKEMAVIKSKGCILGQVSSVKSDDTENVNIIFTSKNTAWHSGSKIEWTLQASAKSIREGDIVCLLQGASKPTIIRQCKDHFAVVAIAATPLKESGSFGLSELPKSIAHFPRDFLLVWDWEKPLGESQEEGYEALAKSVQTAEFGDHSHKATRTWNVALILGDLEEYEMAEGRLREAIEGCEMAIEEEHPHKLKSKYSLTPLSWAAGNGYEARVKLLLEKDSIDPDLRDSQFGQTPLSKVGVDLKDKTSRTPLSWATGNGHEAVVKLLLETGKVEVDSKDNQGRTPLSWATGKGHEAVVKLLLETSKVEVDSKDKTGRTPLSWAARNGHEAVVKLLLETSKVEVDSKDD</sequence>
<protein>
    <submittedName>
        <fullName evidence="3">Related to heterokaryon incompatibility protein</fullName>
    </submittedName>
</protein>
<dbReference type="EMBL" id="FJOG01000002">
    <property type="protein sequence ID" value="CZR52125.1"/>
    <property type="molecule type" value="Genomic_DNA"/>
</dbReference>
<dbReference type="PANTHER" id="PTHR24148">
    <property type="entry name" value="ANKYRIN REPEAT DOMAIN-CONTAINING PROTEIN 39 HOMOLOG-RELATED"/>
    <property type="match status" value="1"/>
</dbReference>
<feature type="repeat" description="ANK" evidence="1">
    <location>
        <begin position="615"/>
        <end position="637"/>
    </location>
</feature>
<evidence type="ECO:0000256" key="1">
    <source>
        <dbReference type="PROSITE-ProRule" id="PRU00023"/>
    </source>
</evidence>
<dbReference type="SMART" id="SM00248">
    <property type="entry name" value="ANK"/>
    <property type="match status" value="4"/>
</dbReference>
<proteinExistence type="predicted"/>
<dbReference type="STRING" id="576137.A0A1L7WHA2"/>
<feature type="domain" description="Heterokaryon incompatibility" evidence="2">
    <location>
        <begin position="50"/>
        <end position="183"/>
    </location>
</feature>
<dbReference type="InterPro" id="IPR036770">
    <property type="entry name" value="Ankyrin_rpt-contain_sf"/>
</dbReference>
<reference evidence="3 4" key="1">
    <citation type="submission" date="2016-03" db="EMBL/GenBank/DDBJ databases">
        <authorList>
            <person name="Ploux O."/>
        </authorList>
    </citation>
    <scope>NUCLEOTIDE SEQUENCE [LARGE SCALE GENOMIC DNA]</scope>
    <source>
        <strain evidence="3 4">UAMH 11012</strain>
    </source>
</reference>
<dbReference type="OrthoDB" id="194358at2759"/>
<gene>
    <name evidence="3" type="ORF">PAC_02002</name>
</gene>
<dbReference type="AlphaFoldDB" id="A0A1L7WHA2"/>
<dbReference type="PROSITE" id="PS50297">
    <property type="entry name" value="ANK_REP_REGION"/>
    <property type="match status" value="3"/>
</dbReference>
<evidence type="ECO:0000313" key="4">
    <source>
        <dbReference type="Proteomes" id="UP000184330"/>
    </source>
</evidence>
<dbReference type="Proteomes" id="UP000184330">
    <property type="component" value="Unassembled WGS sequence"/>
</dbReference>
<keyword evidence="4" id="KW-1185">Reference proteome</keyword>
<evidence type="ECO:0000313" key="3">
    <source>
        <dbReference type="EMBL" id="CZR52125.1"/>
    </source>
</evidence>
<feature type="repeat" description="ANK" evidence="1">
    <location>
        <begin position="581"/>
        <end position="603"/>
    </location>
</feature>
<dbReference type="Gene3D" id="1.25.40.20">
    <property type="entry name" value="Ankyrin repeat-containing domain"/>
    <property type="match status" value="3"/>
</dbReference>
<dbReference type="InterPro" id="IPR010730">
    <property type="entry name" value="HET"/>
</dbReference>
<dbReference type="PANTHER" id="PTHR24148:SF78">
    <property type="entry name" value="HETEROKARYON INCOMPATIBILITY DOMAIN-CONTAINING PROTEIN"/>
    <property type="match status" value="1"/>
</dbReference>
<feature type="repeat" description="ANK" evidence="1">
    <location>
        <begin position="547"/>
        <end position="571"/>
    </location>
</feature>
<dbReference type="SUPFAM" id="SSF48403">
    <property type="entry name" value="Ankyrin repeat"/>
    <property type="match status" value="1"/>
</dbReference>
<dbReference type="PROSITE" id="PS50088">
    <property type="entry name" value="ANK_REPEAT"/>
    <property type="match status" value="3"/>
</dbReference>